<keyword evidence="3" id="KW-1185">Reference proteome</keyword>
<sequence length="97" mass="10817">MRGVRIKKDQQNKDKRQRPTHQSSFDRTQVKTPLNLCPYPPIPSQHHSSLVTTELVSSPHFPLPSNSSLYSPAQRLVNTGPGTSSTSPSNFIQAEFC</sequence>
<feature type="region of interest" description="Disordered" evidence="1">
    <location>
        <begin position="1"/>
        <end position="41"/>
    </location>
</feature>
<dbReference type="Proteomes" id="UP000297245">
    <property type="component" value="Unassembled WGS sequence"/>
</dbReference>
<evidence type="ECO:0000313" key="3">
    <source>
        <dbReference type="Proteomes" id="UP000297245"/>
    </source>
</evidence>
<organism evidence="2 3">
    <name type="scientific">Dendrothele bispora (strain CBS 962.96)</name>
    <dbReference type="NCBI Taxonomy" id="1314807"/>
    <lineage>
        <taxon>Eukaryota</taxon>
        <taxon>Fungi</taxon>
        <taxon>Dikarya</taxon>
        <taxon>Basidiomycota</taxon>
        <taxon>Agaricomycotina</taxon>
        <taxon>Agaricomycetes</taxon>
        <taxon>Agaricomycetidae</taxon>
        <taxon>Agaricales</taxon>
        <taxon>Agaricales incertae sedis</taxon>
        <taxon>Dendrothele</taxon>
    </lineage>
</organism>
<dbReference type="AlphaFoldDB" id="A0A4S8LK28"/>
<dbReference type="EMBL" id="ML179386">
    <property type="protein sequence ID" value="THU88998.1"/>
    <property type="molecule type" value="Genomic_DNA"/>
</dbReference>
<protein>
    <submittedName>
        <fullName evidence="2">Uncharacterized protein</fullName>
    </submittedName>
</protein>
<evidence type="ECO:0000256" key="1">
    <source>
        <dbReference type="SAM" id="MobiDB-lite"/>
    </source>
</evidence>
<gene>
    <name evidence="2" type="ORF">K435DRAFT_301353</name>
</gene>
<feature type="compositionally biased region" description="Polar residues" evidence="1">
    <location>
        <begin position="20"/>
        <end position="32"/>
    </location>
</feature>
<feature type="region of interest" description="Disordered" evidence="1">
    <location>
        <begin position="57"/>
        <end position="97"/>
    </location>
</feature>
<feature type="compositionally biased region" description="Low complexity" evidence="1">
    <location>
        <begin position="79"/>
        <end position="89"/>
    </location>
</feature>
<reference evidence="2 3" key="1">
    <citation type="journal article" date="2019" name="Nat. Ecol. Evol.">
        <title>Megaphylogeny resolves global patterns of mushroom evolution.</title>
        <authorList>
            <person name="Varga T."/>
            <person name="Krizsan K."/>
            <person name="Foldi C."/>
            <person name="Dima B."/>
            <person name="Sanchez-Garcia M."/>
            <person name="Sanchez-Ramirez S."/>
            <person name="Szollosi G.J."/>
            <person name="Szarkandi J.G."/>
            <person name="Papp V."/>
            <person name="Albert L."/>
            <person name="Andreopoulos W."/>
            <person name="Angelini C."/>
            <person name="Antonin V."/>
            <person name="Barry K.W."/>
            <person name="Bougher N.L."/>
            <person name="Buchanan P."/>
            <person name="Buyck B."/>
            <person name="Bense V."/>
            <person name="Catcheside P."/>
            <person name="Chovatia M."/>
            <person name="Cooper J."/>
            <person name="Damon W."/>
            <person name="Desjardin D."/>
            <person name="Finy P."/>
            <person name="Geml J."/>
            <person name="Haridas S."/>
            <person name="Hughes K."/>
            <person name="Justo A."/>
            <person name="Karasinski D."/>
            <person name="Kautmanova I."/>
            <person name="Kiss B."/>
            <person name="Kocsube S."/>
            <person name="Kotiranta H."/>
            <person name="LaButti K.M."/>
            <person name="Lechner B.E."/>
            <person name="Liimatainen K."/>
            <person name="Lipzen A."/>
            <person name="Lukacs Z."/>
            <person name="Mihaltcheva S."/>
            <person name="Morgado L.N."/>
            <person name="Niskanen T."/>
            <person name="Noordeloos M.E."/>
            <person name="Ohm R.A."/>
            <person name="Ortiz-Santana B."/>
            <person name="Ovrebo C."/>
            <person name="Racz N."/>
            <person name="Riley R."/>
            <person name="Savchenko A."/>
            <person name="Shiryaev A."/>
            <person name="Soop K."/>
            <person name="Spirin V."/>
            <person name="Szebenyi C."/>
            <person name="Tomsovsky M."/>
            <person name="Tulloss R.E."/>
            <person name="Uehling J."/>
            <person name="Grigoriev I.V."/>
            <person name="Vagvolgyi C."/>
            <person name="Papp T."/>
            <person name="Martin F.M."/>
            <person name="Miettinen O."/>
            <person name="Hibbett D.S."/>
            <person name="Nagy L.G."/>
        </authorList>
    </citation>
    <scope>NUCLEOTIDE SEQUENCE [LARGE SCALE GENOMIC DNA]</scope>
    <source>
        <strain evidence="2 3">CBS 962.96</strain>
    </source>
</reference>
<name>A0A4S8LK28_DENBC</name>
<proteinExistence type="predicted"/>
<accession>A0A4S8LK28</accession>
<evidence type="ECO:0000313" key="2">
    <source>
        <dbReference type="EMBL" id="THU88998.1"/>
    </source>
</evidence>
<feature type="compositionally biased region" description="Basic and acidic residues" evidence="1">
    <location>
        <begin position="1"/>
        <end position="14"/>
    </location>
</feature>